<organism evidence="2">
    <name type="scientific">Ixodes ricinus</name>
    <name type="common">Common tick</name>
    <name type="synonym">Acarus ricinus</name>
    <dbReference type="NCBI Taxonomy" id="34613"/>
    <lineage>
        <taxon>Eukaryota</taxon>
        <taxon>Metazoa</taxon>
        <taxon>Ecdysozoa</taxon>
        <taxon>Arthropoda</taxon>
        <taxon>Chelicerata</taxon>
        <taxon>Arachnida</taxon>
        <taxon>Acari</taxon>
        <taxon>Parasitiformes</taxon>
        <taxon>Ixodida</taxon>
        <taxon>Ixodoidea</taxon>
        <taxon>Ixodidae</taxon>
        <taxon>Ixodinae</taxon>
        <taxon>Ixodes</taxon>
    </lineage>
</organism>
<dbReference type="EMBL" id="GIFC01002455">
    <property type="protein sequence ID" value="MXU84538.1"/>
    <property type="molecule type" value="Transcribed_RNA"/>
</dbReference>
<sequence>MSTRNSLCVCLLILEGVNNAGDHIPIVSLEKKTKRRAGRVPSISLSLLSQSDCGITKSERPKSQSQSKKRMKVKSPAPCVS</sequence>
<feature type="region of interest" description="Disordered" evidence="1">
    <location>
        <begin position="53"/>
        <end position="81"/>
    </location>
</feature>
<dbReference type="AlphaFoldDB" id="A0A6B0TYY7"/>
<name>A0A6B0TYY7_IXORI</name>
<evidence type="ECO:0000256" key="1">
    <source>
        <dbReference type="SAM" id="MobiDB-lite"/>
    </source>
</evidence>
<evidence type="ECO:0000313" key="2">
    <source>
        <dbReference type="EMBL" id="MXU84538.1"/>
    </source>
</evidence>
<proteinExistence type="predicted"/>
<accession>A0A6B0TYY7</accession>
<protein>
    <submittedName>
        <fullName evidence="2">Putative secreted protein</fullName>
    </submittedName>
</protein>
<reference evidence="2" key="1">
    <citation type="submission" date="2019-12" db="EMBL/GenBank/DDBJ databases">
        <title>An insight into the sialome of adult female Ixodes ricinus ticks feeding for 6 days.</title>
        <authorList>
            <person name="Perner J."/>
            <person name="Ribeiro J.M.C."/>
        </authorList>
    </citation>
    <scope>NUCLEOTIDE SEQUENCE</scope>
    <source>
        <strain evidence="2">Semi-engorged</strain>
        <tissue evidence="2">Salivary glands</tissue>
    </source>
</reference>